<sequence length="67" mass="7834">MELSHRVGENHEKRQVRCPESNKTIEGAHWYACLPSELNKEQLHSQFTRRKEHLRLGVRAGTRRGAI</sequence>
<evidence type="ECO:0000313" key="2">
    <source>
        <dbReference type="Proteomes" id="UP000001075"/>
    </source>
</evidence>
<reference evidence="2" key="1">
    <citation type="journal article" date="2011" name="Nat. Biotechnol.">
        <title>The genomic sequence of the Chinese hamster ovary (CHO)-K1 cell line.</title>
        <authorList>
            <person name="Xu X."/>
            <person name="Nagarajan H."/>
            <person name="Lewis N.E."/>
            <person name="Pan S."/>
            <person name="Cai Z."/>
            <person name="Liu X."/>
            <person name="Chen W."/>
            <person name="Xie M."/>
            <person name="Wang W."/>
            <person name="Hammond S."/>
            <person name="Andersen M.R."/>
            <person name="Neff N."/>
            <person name="Passarelli B."/>
            <person name="Koh W."/>
            <person name="Fan H.C."/>
            <person name="Wang J."/>
            <person name="Gui Y."/>
            <person name="Lee K.H."/>
            <person name="Betenbaugh M.J."/>
            <person name="Quake S.R."/>
            <person name="Famili I."/>
            <person name="Palsson B.O."/>
            <person name="Wang J."/>
        </authorList>
    </citation>
    <scope>NUCLEOTIDE SEQUENCE [LARGE SCALE GENOMIC DNA]</scope>
    <source>
        <strain evidence="2">CHO K1 cell line</strain>
    </source>
</reference>
<accession>G3IAJ7</accession>
<organism evidence="1 2">
    <name type="scientific">Cricetulus griseus</name>
    <name type="common">Chinese hamster</name>
    <name type="synonym">Cricetulus barabensis griseus</name>
    <dbReference type="NCBI Taxonomy" id="10029"/>
    <lineage>
        <taxon>Eukaryota</taxon>
        <taxon>Metazoa</taxon>
        <taxon>Chordata</taxon>
        <taxon>Craniata</taxon>
        <taxon>Vertebrata</taxon>
        <taxon>Euteleostomi</taxon>
        <taxon>Mammalia</taxon>
        <taxon>Eutheria</taxon>
        <taxon>Euarchontoglires</taxon>
        <taxon>Glires</taxon>
        <taxon>Rodentia</taxon>
        <taxon>Myomorpha</taxon>
        <taxon>Muroidea</taxon>
        <taxon>Cricetidae</taxon>
        <taxon>Cricetinae</taxon>
        <taxon>Cricetulus</taxon>
    </lineage>
</organism>
<proteinExistence type="predicted"/>
<protein>
    <submittedName>
        <fullName evidence="1">Uncharacterized protein</fullName>
    </submittedName>
</protein>
<dbReference type="AlphaFoldDB" id="G3IAJ7"/>
<evidence type="ECO:0000313" key="1">
    <source>
        <dbReference type="EMBL" id="EGW05993.1"/>
    </source>
</evidence>
<name>G3IAJ7_CRIGR</name>
<dbReference type="Proteomes" id="UP000001075">
    <property type="component" value="Unassembled WGS sequence"/>
</dbReference>
<dbReference type="InParanoid" id="G3IAJ7"/>
<dbReference type="EMBL" id="JH001716">
    <property type="protein sequence ID" value="EGW05993.1"/>
    <property type="molecule type" value="Genomic_DNA"/>
</dbReference>
<gene>
    <name evidence="1" type="ORF">I79_020620</name>
</gene>